<keyword evidence="2" id="KW-1185">Reference proteome</keyword>
<dbReference type="Proteomes" id="UP000887574">
    <property type="component" value="Unplaced"/>
</dbReference>
<evidence type="ECO:0000313" key="2">
    <source>
        <dbReference type="Proteomes" id="UP000887574"/>
    </source>
</evidence>
<name>A0A915DPQ3_9BILA</name>
<dbReference type="WBParaSite" id="jg22221">
    <property type="protein sequence ID" value="jg22221"/>
    <property type="gene ID" value="jg22221"/>
</dbReference>
<feature type="compositionally biased region" description="Polar residues" evidence="1">
    <location>
        <begin position="98"/>
        <end position="109"/>
    </location>
</feature>
<evidence type="ECO:0000313" key="3">
    <source>
        <dbReference type="WBParaSite" id="jg22221"/>
    </source>
</evidence>
<feature type="compositionally biased region" description="Polar residues" evidence="1">
    <location>
        <begin position="13"/>
        <end position="37"/>
    </location>
</feature>
<sequence length="155" mass="17093">MGTPKPPKPGPNHQYQAKPTNTTLKSPGRISNHQYGAQTAWAHPNHQYRPIPRYCAQTTDIGPKPLKPGLEHQYRTQATNNGPYRVGSPITPIPDPNHQYQANPTNTALKPQEESRITNMRPKPRGHTQTANIGPKPPAQVSNHLKAWNNAPSAA</sequence>
<feature type="region of interest" description="Disordered" evidence="1">
    <location>
        <begin position="76"/>
        <end position="155"/>
    </location>
</feature>
<organism evidence="2 3">
    <name type="scientific">Ditylenchus dipsaci</name>
    <dbReference type="NCBI Taxonomy" id="166011"/>
    <lineage>
        <taxon>Eukaryota</taxon>
        <taxon>Metazoa</taxon>
        <taxon>Ecdysozoa</taxon>
        <taxon>Nematoda</taxon>
        <taxon>Chromadorea</taxon>
        <taxon>Rhabditida</taxon>
        <taxon>Tylenchina</taxon>
        <taxon>Tylenchomorpha</taxon>
        <taxon>Sphaerularioidea</taxon>
        <taxon>Anguinidae</taxon>
        <taxon>Anguininae</taxon>
        <taxon>Ditylenchus</taxon>
    </lineage>
</organism>
<proteinExistence type="predicted"/>
<evidence type="ECO:0000256" key="1">
    <source>
        <dbReference type="SAM" id="MobiDB-lite"/>
    </source>
</evidence>
<protein>
    <submittedName>
        <fullName evidence="3">Uncharacterized protein</fullName>
    </submittedName>
</protein>
<accession>A0A915DPQ3</accession>
<feature type="compositionally biased region" description="Pro residues" evidence="1">
    <location>
        <begin position="1"/>
        <end position="10"/>
    </location>
</feature>
<feature type="region of interest" description="Disordered" evidence="1">
    <location>
        <begin position="1"/>
        <end position="44"/>
    </location>
</feature>
<reference evidence="3" key="1">
    <citation type="submission" date="2022-11" db="UniProtKB">
        <authorList>
            <consortium name="WormBaseParasite"/>
        </authorList>
    </citation>
    <scope>IDENTIFICATION</scope>
</reference>
<dbReference type="AlphaFoldDB" id="A0A915DPQ3"/>